<keyword evidence="6 7" id="KW-0472">Membrane</keyword>
<dbReference type="Proteomes" id="UP001249851">
    <property type="component" value="Unassembled WGS sequence"/>
</dbReference>
<evidence type="ECO:0000313" key="8">
    <source>
        <dbReference type="EMBL" id="KAK2552288.1"/>
    </source>
</evidence>
<dbReference type="PANTHER" id="PTHR10010">
    <property type="entry name" value="SOLUTE CARRIER FAMILY 34 SODIUM PHOSPHATE , MEMBER 2-RELATED"/>
    <property type="match status" value="1"/>
</dbReference>
<dbReference type="Pfam" id="PF02690">
    <property type="entry name" value="Na_Pi_cotrans"/>
    <property type="match status" value="1"/>
</dbReference>
<dbReference type="EMBL" id="JARQWQ010000088">
    <property type="protein sequence ID" value="KAK2552288.1"/>
    <property type="molecule type" value="Genomic_DNA"/>
</dbReference>
<feature type="transmembrane region" description="Helical" evidence="7">
    <location>
        <begin position="477"/>
        <end position="500"/>
    </location>
</feature>
<sequence>MAYRRKGSSHLMASEMKDRSCANVENHDEAFLEAGILRDAKDVDEFDPWDLPEVHDFGPKWSELDGLGKAKCVALLSGKVALLLGFLYFFICSIDLLSCGCRLLGGKTAGEAFASNKILSNPVADLMIGFLATVLLQSSSTTTSIVVCMVATEILPVEQAVYMVMGANIGTSVTNTITTVSSALKRHEFHRAFERAVIHDIFNWLSVLMFLAWEVITGYLQHLTGKVIRVLHLEQSKKTNQKLLKVITEPLTKLIIQIDQKIITNMAVENCTSKTAKTIAAKNETIHLTCVLKTVYEVEEKGSFLFAGTPLSDTWVSLILVVVSIVMLCICLICVAQLLHSMLHGEMAKVIKKTINADYPGLSRHLTDYLTSLVGSGMIMVVKSSSVLPSVLKPHIRVDAVTIKREFLFILVSKIGPTAAGILAALASSSNLNEALQIAFCHLFFNISAITLWYHIPCLQQFAIYSAKTLGNKTADNWWFAVAYLIIVFFLLPAAVFGLSLIGWKILLGVSIPFILLFLFVVIINIHPPRAPGHLPEV</sequence>
<evidence type="ECO:0000256" key="2">
    <source>
        <dbReference type="ARBA" id="ARBA00005808"/>
    </source>
</evidence>
<organism evidence="8 9">
    <name type="scientific">Acropora cervicornis</name>
    <name type="common">Staghorn coral</name>
    <dbReference type="NCBI Taxonomy" id="6130"/>
    <lineage>
        <taxon>Eukaryota</taxon>
        <taxon>Metazoa</taxon>
        <taxon>Cnidaria</taxon>
        <taxon>Anthozoa</taxon>
        <taxon>Hexacorallia</taxon>
        <taxon>Scleractinia</taxon>
        <taxon>Astrocoeniina</taxon>
        <taxon>Acroporidae</taxon>
        <taxon>Acropora</taxon>
    </lineage>
</organism>
<evidence type="ECO:0000256" key="6">
    <source>
        <dbReference type="ARBA" id="ARBA00023136"/>
    </source>
</evidence>
<feature type="transmembrane region" description="Helical" evidence="7">
    <location>
        <begin position="506"/>
        <end position="526"/>
    </location>
</feature>
<reference evidence="8" key="2">
    <citation type="journal article" date="2023" name="Science">
        <title>Genomic signatures of disease resistance in endangered staghorn corals.</title>
        <authorList>
            <person name="Vollmer S.V."/>
            <person name="Selwyn J.D."/>
            <person name="Despard B.A."/>
            <person name="Roesel C.L."/>
        </authorList>
    </citation>
    <scope>NUCLEOTIDE SEQUENCE</scope>
    <source>
        <strain evidence="8">K2</strain>
    </source>
</reference>
<feature type="transmembrane region" description="Helical" evidence="7">
    <location>
        <begin position="126"/>
        <end position="154"/>
    </location>
</feature>
<keyword evidence="3" id="KW-1003">Cell membrane</keyword>
<evidence type="ECO:0000256" key="7">
    <source>
        <dbReference type="SAM" id="Phobius"/>
    </source>
</evidence>
<dbReference type="GO" id="GO:0044341">
    <property type="term" value="P:sodium-dependent phosphate transport"/>
    <property type="evidence" value="ECO:0007669"/>
    <property type="project" value="InterPro"/>
</dbReference>
<dbReference type="NCBIfam" id="TIGR01013">
    <property type="entry name" value="2a58"/>
    <property type="match status" value="1"/>
</dbReference>
<protein>
    <submittedName>
        <fullName evidence="8">Sodium-dependent phosphate transport protein 2B</fullName>
    </submittedName>
</protein>
<evidence type="ECO:0000256" key="3">
    <source>
        <dbReference type="ARBA" id="ARBA00022475"/>
    </source>
</evidence>
<comment type="caution">
    <text evidence="8">The sequence shown here is derived from an EMBL/GenBank/DDBJ whole genome shotgun (WGS) entry which is preliminary data.</text>
</comment>
<feature type="transmembrane region" description="Helical" evidence="7">
    <location>
        <begin position="315"/>
        <end position="339"/>
    </location>
</feature>
<dbReference type="AlphaFoldDB" id="A0AAD9UW99"/>
<feature type="transmembrane region" description="Helical" evidence="7">
    <location>
        <begin position="201"/>
        <end position="220"/>
    </location>
</feature>
<feature type="transmembrane region" description="Helical" evidence="7">
    <location>
        <begin position="435"/>
        <end position="456"/>
    </location>
</feature>
<dbReference type="PANTHER" id="PTHR10010:SF46">
    <property type="entry name" value="SODIUM-DEPENDENT PHOSPHATE TRANSPORT PROTEIN 2B"/>
    <property type="match status" value="1"/>
</dbReference>
<evidence type="ECO:0000313" key="9">
    <source>
        <dbReference type="Proteomes" id="UP001249851"/>
    </source>
</evidence>
<dbReference type="GO" id="GO:0005436">
    <property type="term" value="F:sodium:phosphate symporter activity"/>
    <property type="evidence" value="ECO:0007669"/>
    <property type="project" value="InterPro"/>
</dbReference>
<comment type="subcellular location">
    <subcellularLocation>
        <location evidence="1">Apical cell membrane</location>
        <topology evidence="1">Multi-pass membrane protein</topology>
    </subcellularLocation>
</comment>
<accession>A0AAD9UW99</accession>
<comment type="similarity">
    <text evidence="2">Belongs to the SLC34A transporter family.</text>
</comment>
<feature type="transmembrane region" description="Helical" evidence="7">
    <location>
        <begin position="80"/>
        <end position="105"/>
    </location>
</feature>
<feature type="transmembrane region" description="Helical" evidence="7">
    <location>
        <begin position="407"/>
        <end position="429"/>
    </location>
</feature>
<evidence type="ECO:0000256" key="4">
    <source>
        <dbReference type="ARBA" id="ARBA00022692"/>
    </source>
</evidence>
<keyword evidence="9" id="KW-1185">Reference proteome</keyword>
<dbReference type="GO" id="GO:0016324">
    <property type="term" value="C:apical plasma membrane"/>
    <property type="evidence" value="ECO:0007669"/>
    <property type="project" value="UniProtKB-SubCell"/>
</dbReference>
<name>A0AAD9UW99_ACRCE</name>
<reference evidence="8" key="1">
    <citation type="journal article" date="2023" name="G3 (Bethesda)">
        <title>Whole genome assembly and annotation of the endangered Caribbean coral Acropora cervicornis.</title>
        <authorList>
            <person name="Selwyn J.D."/>
            <person name="Vollmer S.V."/>
        </authorList>
    </citation>
    <scope>NUCLEOTIDE SEQUENCE</scope>
    <source>
        <strain evidence="8">K2</strain>
    </source>
</reference>
<proteinExistence type="inferred from homology"/>
<dbReference type="InterPro" id="IPR003841">
    <property type="entry name" value="Na/Pi_transpt"/>
</dbReference>
<keyword evidence="5 7" id="KW-1133">Transmembrane helix</keyword>
<evidence type="ECO:0000256" key="1">
    <source>
        <dbReference type="ARBA" id="ARBA00004424"/>
    </source>
</evidence>
<keyword evidence="4 7" id="KW-0812">Transmembrane</keyword>
<gene>
    <name evidence="8" type="ORF">P5673_026600</name>
</gene>
<evidence type="ECO:0000256" key="5">
    <source>
        <dbReference type="ARBA" id="ARBA00022989"/>
    </source>
</evidence>